<reference evidence="1 2" key="1">
    <citation type="submission" date="2016-10" db="EMBL/GenBank/DDBJ databases">
        <authorList>
            <person name="de Groot N.N."/>
        </authorList>
    </citation>
    <scope>NUCLEOTIDE SEQUENCE [LARGE SCALE GENOMIC DNA]</scope>
    <source>
        <strain evidence="1 2">B7-7</strain>
    </source>
</reference>
<name>A0A1H9CA65_9GAMM</name>
<organism evidence="1 2">
    <name type="scientific">Ectothiorhodospira magna</name>
    <dbReference type="NCBI Taxonomy" id="867345"/>
    <lineage>
        <taxon>Bacteria</taxon>
        <taxon>Pseudomonadati</taxon>
        <taxon>Pseudomonadota</taxon>
        <taxon>Gammaproteobacteria</taxon>
        <taxon>Chromatiales</taxon>
        <taxon>Ectothiorhodospiraceae</taxon>
        <taxon>Ectothiorhodospira</taxon>
    </lineage>
</organism>
<dbReference type="Proteomes" id="UP000199496">
    <property type="component" value="Unassembled WGS sequence"/>
</dbReference>
<evidence type="ECO:0000313" key="2">
    <source>
        <dbReference type="Proteomes" id="UP000199496"/>
    </source>
</evidence>
<proteinExistence type="predicted"/>
<protein>
    <recommendedName>
        <fullName evidence="3">Regulatory protein, RpfE type</fullName>
    </recommendedName>
</protein>
<sequence>MVTRSHPVNPEGQIPWIPHLLVPGLLTSVSQWQIDHGDIGRYPALEWLWSRGRPVACGADGLETLLCRYFGANTPAPVGALTRLAVDEAMAEGYWFRAEPVHLTVGTDDLILSEVVGPSLTAAENDALVTRINTHFQSRPWRLLSAAPGHWHLYLETDPGLTTVPLSQVLGRRVGPWQPQGMAAQAWQRDLTELQMLLFDAPENQAREARGLLPVNSLWLWGGGAWPVLASPRSWDAAFGDHALLAGCCRWSGTPLYPVPDSALSWLATGKTHGPVLVVLEDVQAAVLADDVEAWMAAMNTLERTWFEPLRQAVVSGRIGPWVIQGEEGRGVWLDGRSRWRWWRRPRPWS</sequence>
<dbReference type="AlphaFoldDB" id="A0A1H9CA65"/>
<accession>A0A1H9CA65</accession>
<evidence type="ECO:0008006" key="3">
    <source>
        <dbReference type="Google" id="ProtNLM"/>
    </source>
</evidence>
<evidence type="ECO:0000313" key="1">
    <source>
        <dbReference type="EMBL" id="SEP98076.1"/>
    </source>
</evidence>
<keyword evidence="2" id="KW-1185">Reference proteome</keyword>
<dbReference type="STRING" id="867345.SAMN05421693_1132"/>
<dbReference type="EMBL" id="FOFO01000013">
    <property type="protein sequence ID" value="SEP98076.1"/>
    <property type="molecule type" value="Genomic_DNA"/>
</dbReference>
<gene>
    <name evidence="1" type="ORF">SAMN05421693_1132</name>
</gene>